<name>A0A0F9R9S7_9ZZZZ</name>
<accession>A0A0F9R9S7</accession>
<comment type="caution">
    <text evidence="1">The sequence shown here is derived from an EMBL/GenBank/DDBJ whole genome shotgun (WGS) entry which is preliminary data.</text>
</comment>
<dbReference type="EMBL" id="LAZR01001057">
    <property type="protein sequence ID" value="KKN51589.1"/>
    <property type="molecule type" value="Genomic_DNA"/>
</dbReference>
<evidence type="ECO:0000313" key="1">
    <source>
        <dbReference type="EMBL" id="KKN51589.1"/>
    </source>
</evidence>
<protein>
    <submittedName>
        <fullName evidence="1">Uncharacterized protein</fullName>
    </submittedName>
</protein>
<organism evidence="1">
    <name type="scientific">marine sediment metagenome</name>
    <dbReference type="NCBI Taxonomy" id="412755"/>
    <lineage>
        <taxon>unclassified sequences</taxon>
        <taxon>metagenomes</taxon>
        <taxon>ecological metagenomes</taxon>
    </lineage>
</organism>
<dbReference type="AlphaFoldDB" id="A0A0F9R9S7"/>
<sequence>MLNVTLTFGSDEPTPSKTYEFATKGERRAFLTGLENGAGWSAIEVEMDGYENFDILDTVFAPGDHPYHGLNWGEKETIRPADKATASG</sequence>
<gene>
    <name evidence="1" type="ORF">LCGC14_0621310</name>
</gene>
<reference evidence="1" key="1">
    <citation type="journal article" date="2015" name="Nature">
        <title>Complex archaea that bridge the gap between prokaryotes and eukaryotes.</title>
        <authorList>
            <person name="Spang A."/>
            <person name="Saw J.H."/>
            <person name="Jorgensen S.L."/>
            <person name="Zaremba-Niedzwiedzka K."/>
            <person name="Martijn J."/>
            <person name="Lind A.E."/>
            <person name="van Eijk R."/>
            <person name="Schleper C."/>
            <person name="Guy L."/>
            <person name="Ettema T.J."/>
        </authorList>
    </citation>
    <scope>NUCLEOTIDE SEQUENCE</scope>
</reference>
<proteinExistence type="predicted"/>